<organism evidence="2 3">
    <name type="scientific">Oncorhynchus mykiss</name>
    <name type="common">Rainbow trout</name>
    <name type="synonym">Salmo gairdneri</name>
    <dbReference type="NCBI Taxonomy" id="8022"/>
    <lineage>
        <taxon>Eukaryota</taxon>
        <taxon>Metazoa</taxon>
        <taxon>Chordata</taxon>
        <taxon>Craniata</taxon>
        <taxon>Vertebrata</taxon>
        <taxon>Euteleostomi</taxon>
        <taxon>Actinopterygii</taxon>
        <taxon>Neopterygii</taxon>
        <taxon>Teleostei</taxon>
        <taxon>Protacanthopterygii</taxon>
        <taxon>Salmoniformes</taxon>
        <taxon>Salmonidae</taxon>
        <taxon>Salmoninae</taxon>
        <taxon>Oncorhynchus</taxon>
    </lineage>
</organism>
<evidence type="ECO:0000313" key="3">
    <source>
        <dbReference type="Proteomes" id="UP000694395"/>
    </source>
</evidence>
<protein>
    <submittedName>
        <fullName evidence="2">Uncharacterized protein</fullName>
    </submittedName>
</protein>
<accession>A0A8C7R9B8</accession>
<name>A0A8C7R9B8_ONCMY</name>
<feature type="compositionally biased region" description="Acidic residues" evidence="1">
    <location>
        <begin position="24"/>
        <end position="34"/>
    </location>
</feature>
<feature type="region of interest" description="Disordered" evidence="1">
    <location>
        <begin position="1"/>
        <end position="77"/>
    </location>
</feature>
<evidence type="ECO:0000313" key="2">
    <source>
        <dbReference type="Ensembl" id="ENSOMYP00000048076.2"/>
    </source>
</evidence>
<dbReference type="Pfam" id="PF17659">
    <property type="entry name" value="RADX"/>
    <property type="match status" value="1"/>
</dbReference>
<dbReference type="GeneTree" id="ENSGT00390000005094"/>
<reference evidence="2" key="3">
    <citation type="submission" date="2025-09" db="UniProtKB">
        <authorList>
            <consortium name="Ensembl"/>
        </authorList>
    </citation>
    <scope>IDENTIFICATION</scope>
</reference>
<evidence type="ECO:0000256" key="1">
    <source>
        <dbReference type="SAM" id="MobiDB-lite"/>
    </source>
</evidence>
<proteinExistence type="predicted"/>
<feature type="compositionally biased region" description="Basic and acidic residues" evidence="1">
    <location>
        <begin position="10"/>
        <end position="23"/>
    </location>
</feature>
<dbReference type="PANTHER" id="PTHR14944">
    <property type="entry name" value="RPA-RELATED PROTEIN RADX"/>
    <property type="match status" value="1"/>
</dbReference>
<keyword evidence="3" id="KW-1185">Reference proteome</keyword>
<dbReference type="Proteomes" id="UP000694395">
    <property type="component" value="Chromosome 10"/>
</dbReference>
<dbReference type="InterPro" id="IPR040893">
    <property type="entry name" value="RADX"/>
</dbReference>
<dbReference type="GO" id="GO:0003697">
    <property type="term" value="F:single-stranded DNA binding"/>
    <property type="evidence" value="ECO:0007669"/>
    <property type="project" value="InterPro"/>
</dbReference>
<sequence>MKRCYITRARMQEKREAGHGLTEEERDSETEEVSSLEKITDQTRASEQLGPPDIPQSEGATGERAVADCDRTSWESSSWPKQRQEVLEYLHPGGVYSESLSQRFRFDDKTLLLQQSNLHAARWTPEQTTDTLSPVTCKGYYKITILGINQQMAIDAAFVPVMSSGDPRSVGLTQDPHDNTLLSCLSAGFICPLADPLSQSEVALPEPEEILATAEELKDTHLVCILDLCHLGGENVEVIITKVYRMTDIALV</sequence>
<reference evidence="2" key="2">
    <citation type="submission" date="2025-08" db="UniProtKB">
        <authorList>
            <consortium name="Ensembl"/>
        </authorList>
    </citation>
    <scope>IDENTIFICATION</scope>
</reference>
<reference evidence="2" key="1">
    <citation type="submission" date="2020-07" db="EMBL/GenBank/DDBJ databases">
        <title>A long reads based de novo assembly of the rainbow trout Arlee double haploid line genome.</title>
        <authorList>
            <person name="Gao G."/>
            <person name="Palti Y."/>
        </authorList>
    </citation>
    <scope>NUCLEOTIDE SEQUENCE [LARGE SCALE GENOMIC DNA]</scope>
</reference>
<dbReference type="Ensembl" id="ENSOMYT00000052290.2">
    <property type="protein sequence ID" value="ENSOMYP00000048076.2"/>
    <property type="gene ID" value="ENSOMYG00000074639.1"/>
</dbReference>
<dbReference type="AlphaFoldDB" id="A0A8C7R9B8"/>
<dbReference type="PANTHER" id="PTHR14944:SF4">
    <property type="entry name" value="RPA1 RELATED SINGLE STRANDED DNA BINDING PROTEIN, X-LINKED"/>
    <property type="match status" value="1"/>
</dbReference>